<protein>
    <submittedName>
        <fullName evidence="1">Uncharacterized protein</fullName>
    </submittedName>
</protein>
<proteinExistence type="predicted"/>
<reference evidence="1" key="1">
    <citation type="journal article" date="2012" name="Science">
        <title>Fermentation, hydrogen, and sulfur metabolism in multiple uncultivated bacterial phyla.</title>
        <authorList>
            <person name="Wrighton K.C."/>
            <person name="Thomas B.C."/>
            <person name="Sharon I."/>
            <person name="Miller C.S."/>
            <person name="Castelle C.J."/>
            <person name="VerBerkmoes N.C."/>
            <person name="Wilkins M.J."/>
            <person name="Hettich R.L."/>
            <person name="Lipton M.S."/>
            <person name="Williams K.H."/>
            <person name="Long P.E."/>
            <person name="Banfield J.F."/>
        </authorList>
    </citation>
    <scope>NUCLEOTIDE SEQUENCE [LARGE SCALE GENOMIC DNA]</scope>
</reference>
<sequence length="80" mass="10009">MCIITRIRFFFNKLLECINKTPATKRMFLWNMLSQHCRFYCWLTPIFHHENWWFCRDRAVSFFIENIGDQRDRDDAWVVE</sequence>
<gene>
    <name evidence="1" type="ORF">ACD_80C00101G0004</name>
</gene>
<feature type="non-terminal residue" evidence="1">
    <location>
        <position position="80"/>
    </location>
</feature>
<accession>K1XY14</accession>
<evidence type="ECO:0000313" key="1">
    <source>
        <dbReference type="EMBL" id="EKD25228.1"/>
    </source>
</evidence>
<dbReference type="AlphaFoldDB" id="K1XY14"/>
<dbReference type="EMBL" id="AMFJ01036108">
    <property type="protein sequence ID" value="EKD25228.1"/>
    <property type="molecule type" value="Genomic_DNA"/>
</dbReference>
<name>K1XY14_9BACT</name>
<organism evidence="1">
    <name type="scientific">uncultured bacterium</name>
    <name type="common">gcode 4</name>
    <dbReference type="NCBI Taxonomy" id="1234023"/>
    <lineage>
        <taxon>Bacteria</taxon>
        <taxon>environmental samples</taxon>
    </lineage>
</organism>
<comment type="caution">
    <text evidence="1">The sequence shown here is derived from an EMBL/GenBank/DDBJ whole genome shotgun (WGS) entry which is preliminary data.</text>
</comment>